<dbReference type="SUPFAM" id="SSF48439">
    <property type="entry name" value="Protein prenylyltransferase"/>
    <property type="match status" value="1"/>
</dbReference>
<dbReference type="PROSITE" id="PS50293">
    <property type="entry name" value="TPR_REGION"/>
    <property type="match status" value="1"/>
</dbReference>
<protein>
    <submittedName>
        <fullName evidence="3">Tetratricopeptide repeat protein</fullName>
    </submittedName>
</protein>
<gene>
    <name evidence="3" type="ORF">KI809_19700</name>
</gene>
<dbReference type="PANTHER" id="PTHR44395:SF1">
    <property type="entry name" value="PROTEIN O-MANNOSYL-TRANSFERASE TMTC3"/>
    <property type="match status" value="1"/>
</dbReference>
<evidence type="ECO:0000313" key="3">
    <source>
        <dbReference type="EMBL" id="MBT0666540.1"/>
    </source>
</evidence>
<keyword evidence="2" id="KW-1133">Transmembrane helix</keyword>
<dbReference type="Pfam" id="PF13181">
    <property type="entry name" value="TPR_8"/>
    <property type="match status" value="1"/>
</dbReference>
<feature type="transmembrane region" description="Helical" evidence="2">
    <location>
        <begin position="88"/>
        <end position="109"/>
    </location>
</feature>
<feature type="repeat" description="TPR" evidence="1">
    <location>
        <begin position="417"/>
        <end position="450"/>
    </location>
</feature>
<accession>A0AAW4L9L2</accession>
<name>A0AAW4L9L2_9BACT</name>
<dbReference type="Pfam" id="PF13432">
    <property type="entry name" value="TPR_16"/>
    <property type="match status" value="1"/>
</dbReference>
<dbReference type="InterPro" id="IPR011990">
    <property type="entry name" value="TPR-like_helical_dom_sf"/>
</dbReference>
<dbReference type="Gene3D" id="1.25.40.10">
    <property type="entry name" value="Tetratricopeptide repeat domain"/>
    <property type="match status" value="2"/>
</dbReference>
<proteinExistence type="predicted"/>
<dbReference type="AlphaFoldDB" id="A0AAW4L9L2"/>
<organism evidence="3 4">
    <name type="scientific">Geoanaerobacter pelophilus</name>
    <dbReference type="NCBI Taxonomy" id="60036"/>
    <lineage>
        <taxon>Bacteria</taxon>
        <taxon>Pseudomonadati</taxon>
        <taxon>Thermodesulfobacteriota</taxon>
        <taxon>Desulfuromonadia</taxon>
        <taxon>Geobacterales</taxon>
        <taxon>Geobacteraceae</taxon>
        <taxon>Geoanaerobacter</taxon>
    </lineage>
</organism>
<dbReference type="EMBL" id="JAHCVJ010000013">
    <property type="protein sequence ID" value="MBT0666540.1"/>
    <property type="molecule type" value="Genomic_DNA"/>
</dbReference>
<feature type="repeat" description="TPR" evidence="1">
    <location>
        <begin position="485"/>
        <end position="518"/>
    </location>
</feature>
<dbReference type="PANTHER" id="PTHR44395">
    <property type="match status" value="1"/>
</dbReference>
<dbReference type="Proteomes" id="UP000811899">
    <property type="component" value="Unassembled WGS sequence"/>
</dbReference>
<comment type="caution">
    <text evidence="3">The sequence shown here is derived from an EMBL/GenBank/DDBJ whole genome shotgun (WGS) entry which is preliminary data.</text>
</comment>
<feature type="transmembrane region" description="Helical" evidence="2">
    <location>
        <begin position="116"/>
        <end position="137"/>
    </location>
</feature>
<keyword evidence="4" id="KW-1185">Reference proteome</keyword>
<dbReference type="RefSeq" id="WP_214173311.1">
    <property type="nucleotide sequence ID" value="NZ_JAHCVJ010000013.1"/>
</dbReference>
<dbReference type="InterPro" id="IPR019734">
    <property type="entry name" value="TPR_rpt"/>
</dbReference>
<dbReference type="PROSITE" id="PS50005">
    <property type="entry name" value="TPR"/>
    <property type="match status" value="3"/>
</dbReference>
<feature type="transmembrane region" description="Helical" evidence="2">
    <location>
        <begin position="256"/>
        <end position="278"/>
    </location>
</feature>
<evidence type="ECO:0000256" key="1">
    <source>
        <dbReference type="PROSITE-ProRule" id="PRU00339"/>
    </source>
</evidence>
<feature type="transmembrane region" description="Helical" evidence="2">
    <location>
        <begin position="290"/>
        <end position="309"/>
    </location>
</feature>
<feature type="transmembrane region" description="Helical" evidence="2">
    <location>
        <begin position="12"/>
        <end position="37"/>
    </location>
</feature>
<keyword evidence="2" id="KW-0472">Membrane</keyword>
<evidence type="ECO:0000313" key="4">
    <source>
        <dbReference type="Proteomes" id="UP000811899"/>
    </source>
</evidence>
<feature type="transmembrane region" description="Helical" evidence="2">
    <location>
        <begin position="143"/>
        <end position="160"/>
    </location>
</feature>
<dbReference type="Pfam" id="PF13414">
    <property type="entry name" value="TPR_11"/>
    <property type="match status" value="1"/>
</dbReference>
<keyword evidence="1" id="KW-0802">TPR repeat</keyword>
<feature type="transmembrane region" description="Helical" evidence="2">
    <location>
        <begin position="219"/>
        <end position="236"/>
    </location>
</feature>
<feature type="transmembrane region" description="Helical" evidence="2">
    <location>
        <begin position="316"/>
        <end position="336"/>
    </location>
</feature>
<dbReference type="SMART" id="SM00028">
    <property type="entry name" value="TPR"/>
    <property type="match status" value="6"/>
</dbReference>
<feature type="transmembrane region" description="Helical" evidence="2">
    <location>
        <begin position="180"/>
        <end position="207"/>
    </location>
</feature>
<feature type="transmembrane region" description="Helical" evidence="2">
    <location>
        <begin position="348"/>
        <end position="365"/>
    </location>
</feature>
<reference evidence="3 4" key="1">
    <citation type="submission" date="2021-05" db="EMBL/GenBank/DDBJ databases">
        <title>The draft genome of Geobacter pelophilus DSM 12255.</title>
        <authorList>
            <person name="Xu Z."/>
            <person name="Masuda Y."/>
            <person name="Itoh H."/>
            <person name="Senoo K."/>
        </authorList>
    </citation>
    <scope>NUCLEOTIDE SEQUENCE [LARGE SCALE GENOMIC DNA]</scope>
    <source>
        <strain evidence="3 4">DSM 12255</strain>
    </source>
</reference>
<evidence type="ECO:0000256" key="2">
    <source>
        <dbReference type="SAM" id="Phobius"/>
    </source>
</evidence>
<keyword evidence="2" id="KW-0812">Transmembrane</keyword>
<sequence>MSGLRTESDHSVTTWGLVIALLVLLAYSSVFSAGFIWDDDAYVINNLHLRSFDGLFSIWLEPGATPQYYPMVFTLFWAQFQAWGLNPLGYHLVNILLHIANAILLWSCLRRINIQAAFWGAAVFALHPVHLESVAWITELKNVLSLFFYLLSLLAYLRYVDPEQGSQSGLPRRIYYAGSLLLFLLALFSKTVSGSLPAAILLLHWWQTGQVSRRKLLEMLPFFSLALILGLLTAKLEVTHVLARGAEWDFSLVDRFLIAGRAVWFYACKLLWPYPLIFNYPRWVIDSGDWWQYLFPLALLLLLAALWFMRLRIGRGPLAATLFFVGTLFPALGFFNVYPMRFSFVADHFQYIASIGVIVLFCAGADRLQQKLPTYVVTVFLWSVVLACTILTWYQGRIYQNNLTLFSDTIDKNPASWFSYANRGTYYANNGREDLALVDLEKALALNPDEADAMHMRGVISLKQKNTDRAFADFDRSIVLRPWRTDYYKNRSVAYRYTGQLDNALIDADKVIELEPDNAANYQFRASIQMLGEAYPAALEDLNKAIALDPEEADSWANRGLIFFRQGRHNEALADLNKALALRPDLAAALFNRGLVFAAMGNADNASADLTKAKLLGYPVDEKEIKRILASVVKVKGKPSLQ</sequence>
<feature type="transmembrane region" description="Helical" evidence="2">
    <location>
        <begin position="372"/>
        <end position="394"/>
    </location>
</feature>
<feature type="repeat" description="TPR" evidence="1">
    <location>
        <begin position="553"/>
        <end position="586"/>
    </location>
</feature>